<protein>
    <submittedName>
        <fullName evidence="2">Glycosyltransferase family 4 protein</fullName>
        <ecNumber evidence="2">2.4.-.-</ecNumber>
    </submittedName>
</protein>
<reference evidence="2 3" key="1">
    <citation type="journal article" date="2019" name="Int. J. Syst. Evol. Microbiol.">
        <title>The Global Catalogue of Microorganisms (GCM) 10K type strain sequencing project: providing services to taxonomists for standard genome sequencing and annotation.</title>
        <authorList>
            <consortium name="The Broad Institute Genomics Platform"/>
            <consortium name="The Broad Institute Genome Sequencing Center for Infectious Disease"/>
            <person name="Wu L."/>
            <person name="Ma J."/>
        </authorList>
    </citation>
    <scope>NUCLEOTIDE SEQUENCE [LARGE SCALE GENOMIC DNA]</scope>
    <source>
        <strain evidence="2 3">CGMCC 1.12689</strain>
    </source>
</reference>
<dbReference type="PANTHER" id="PTHR45947:SF3">
    <property type="entry name" value="SULFOQUINOVOSYL TRANSFERASE SQD2"/>
    <property type="match status" value="1"/>
</dbReference>
<dbReference type="GO" id="GO:0016757">
    <property type="term" value="F:glycosyltransferase activity"/>
    <property type="evidence" value="ECO:0007669"/>
    <property type="project" value="UniProtKB-KW"/>
</dbReference>
<dbReference type="InterPro" id="IPR050194">
    <property type="entry name" value="Glycosyltransferase_grp1"/>
</dbReference>
<dbReference type="RefSeq" id="WP_256418981.1">
    <property type="nucleotide sequence ID" value="NZ_JANHDL010000011.1"/>
</dbReference>
<gene>
    <name evidence="2" type="ORF">ACFR9T_11985</name>
</gene>
<name>A0ABD6C288_9EURY</name>
<dbReference type="EC" id="2.4.-.-" evidence="2"/>
<comment type="caution">
    <text evidence="2">The sequence shown here is derived from an EMBL/GenBank/DDBJ whole genome shotgun (WGS) entry which is preliminary data.</text>
</comment>
<evidence type="ECO:0000313" key="2">
    <source>
        <dbReference type="EMBL" id="MFD1571296.1"/>
    </source>
</evidence>
<sequence length="384" mass="42765">MDNPKGSVLIRSKVTPYIEDIRGGAGALMMNLGRALAISGWDVHYLSPQPAGDVHSQPNHQRIQFHEFSYTNPTGTIGRLIGSVRGRGRFLSIVEQHNVDVIVDDVSPIPFYPAHIYSSHEANTSLFLHTAPFSDARGTSGWLKGSFIDLLNRSLDYLGDVEIICAGASTEERVQKHLNPLETHVLNPCVGISNYSYKFNVNSKQLLYLGRISKRKNVECLVRAWQRMEQQFPEYDLVIAGDGPLKNEVVALSNELNLQNVSFPGFVSDSEKHRLFRESLLTIIPSYREGYVTTGIESLAAGTPVVGSDTRGINDYIVDGENGFLFETDDPVDLAQTIEDALTESERLKPMAQRGREVSESHSFEQFKRRADNVIHKINESSSS</sequence>
<accession>A0ABD6C288</accession>
<keyword evidence="2" id="KW-0328">Glycosyltransferase</keyword>
<dbReference type="AlphaFoldDB" id="A0ABD6C288"/>
<evidence type="ECO:0000313" key="3">
    <source>
        <dbReference type="Proteomes" id="UP001597185"/>
    </source>
</evidence>
<dbReference type="PANTHER" id="PTHR45947">
    <property type="entry name" value="SULFOQUINOVOSYL TRANSFERASE SQD2"/>
    <property type="match status" value="1"/>
</dbReference>
<organism evidence="2 3">
    <name type="scientific">Halorubrum laminariae</name>
    <dbReference type="NCBI Taxonomy" id="1433523"/>
    <lineage>
        <taxon>Archaea</taxon>
        <taxon>Methanobacteriati</taxon>
        <taxon>Methanobacteriota</taxon>
        <taxon>Stenosarchaea group</taxon>
        <taxon>Halobacteria</taxon>
        <taxon>Halobacteriales</taxon>
        <taxon>Haloferacaceae</taxon>
        <taxon>Halorubrum</taxon>
    </lineage>
</organism>
<dbReference type="Proteomes" id="UP001597185">
    <property type="component" value="Unassembled WGS sequence"/>
</dbReference>
<dbReference type="Pfam" id="PF00534">
    <property type="entry name" value="Glycos_transf_1"/>
    <property type="match status" value="1"/>
</dbReference>
<keyword evidence="2" id="KW-0808">Transferase</keyword>
<dbReference type="InterPro" id="IPR001296">
    <property type="entry name" value="Glyco_trans_1"/>
</dbReference>
<dbReference type="Gene3D" id="3.40.50.2000">
    <property type="entry name" value="Glycogen Phosphorylase B"/>
    <property type="match status" value="2"/>
</dbReference>
<dbReference type="EMBL" id="JBHUDB010000010">
    <property type="protein sequence ID" value="MFD1571296.1"/>
    <property type="molecule type" value="Genomic_DNA"/>
</dbReference>
<keyword evidence="3" id="KW-1185">Reference proteome</keyword>
<feature type="domain" description="Glycosyl transferase family 1" evidence="1">
    <location>
        <begin position="198"/>
        <end position="357"/>
    </location>
</feature>
<dbReference type="SUPFAM" id="SSF53756">
    <property type="entry name" value="UDP-Glycosyltransferase/glycogen phosphorylase"/>
    <property type="match status" value="1"/>
</dbReference>
<proteinExistence type="predicted"/>
<dbReference type="CDD" id="cd03801">
    <property type="entry name" value="GT4_PimA-like"/>
    <property type="match status" value="1"/>
</dbReference>
<evidence type="ECO:0000259" key="1">
    <source>
        <dbReference type="Pfam" id="PF00534"/>
    </source>
</evidence>